<gene>
    <name evidence="2" type="ORF">ENN04_03515</name>
</gene>
<dbReference type="InterPro" id="IPR057708">
    <property type="entry name" value="DUF7948"/>
</dbReference>
<feature type="domain" description="DUF7948" evidence="1">
    <location>
        <begin position="11"/>
        <end position="173"/>
    </location>
</feature>
<dbReference type="InterPro" id="IPR052918">
    <property type="entry name" value="Motility_Chemotaxis_Reg"/>
</dbReference>
<dbReference type="EMBL" id="DSAC01000043">
    <property type="protein sequence ID" value="HHO73686.1"/>
    <property type="molecule type" value="Genomic_DNA"/>
</dbReference>
<reference evidence="2" key="1">
    <citation type="journal article" date="2020" name="mSystems">
        <title>Genome- and Community-Level Interaction Insights into Carbon Utilization and Element Cycling Functions of Hydrothermarchaeota in Hydrothermal Sediment.</title>
        <authorList>
            <person name="Zhou Z."/>
            <person name="Liu Y."/>
            <person name="Xu W."/>
            <person name="Pan J."/>
            <person name="Luo Z.H."/>
            <person name="Li M."/>
        </authorList>
    </citation>
    <scope>NUCLEOTIDE SEQUENCE [LARGE SCALE GENOMIC DNA]</scope>
    <source>
        <strain evidence="2">SpSt-114</strain>
    </source>
</reference>
<organism evidence="2">
    <name type="scientific">Thermocrinis ruber</name>
    <dbReference type="NCBI Taxonomy" id="75906"/>
    <lineage>
        <taxon>Bacteria</taxon>
        <taxon>Pseudomonadati</taxon>
        <taxon>Aquificota</taxon>
        <taxon>Aquificia</taxon>
        <taxon>Aquificales</taxon>
        <taxon>Aquificaceae</taxon>
        <taxon>Thermocrinis</taxon>
    </lineage>
</organism>
<dbReference type="PANTHER" id="PTHR35580:SF1">
    <property type="entry name" value="PHYTASE-LIKE DOMAIN-CONTAINING PROTEIN"/>
    <property type="match status" value="1"/>
</dbReference>
<dbReference type="Pfam" id="PF25778">
    <property type="entry name" value="DUF7948"/>
    <property type="match status" value="1"/>
</dbReference>
<name>A0A7C5SZC0_9AQUI</name>
<dbReference type="AlphaFoldDB" id="A0A7C5SZC0"/>
<dbReference type="PANTHER" id="PTHR35580">
    <property type="entry name" value="CELL SURFACE GLYCOPROTEIN (S-LAYER PROTEIN)-LIKE PROTEIN"/>
    <property type="match status" value="1"/>
</dbReference>
<accession>A0A7C5SZC0</accession>
<protein>
    <recommendedName>
        <fullName evidence="1">DUF7948 domain-containing protein</fullName>
    </recommendedName>
</protein>
<evidence type="ECO:0000259" key="1">
    <source>
        <dbReference type="Pfam" id="PF25778"/>
    </source>
</evidence>
<comment type="caution">
    <text evidence="2">The sequence shown here is derived from an EMBL/GenBank/DDBJ whole genome shotgun (WGS) entry which is preliminary data.</text>
</comment>
<evidence type="ECO:0000313" key="2">
    <source>
        <dbReference type="EMBL" id="HHO73686.1"/>
    </source>
</evidence>
<dbReference type="SUPFAM" id="SSF101898">
    <property type="entry name" value="NHL repeat"/>
    <property type="match status" value="1"/>
</dbReference>
<proteinExistence type="predicted"/>
<sequence length="647" mass="67557">MAVKQEECKEKVCPSKSWVISERWVGGKVQAIKGEEELGTKVSYFVGSDPSKHKTNLPTYRYVSLGEVWSGVEVKLKATQKTVEKLFYVKPGADLSKIVVEVDGAKGLRLSKDGEIIIQTGLGELKLSKPIAWQEKDGKKLPVEVSYKLIGKKRYSFVVAKADPNLPIVIDPILQSTYLGGSNDDSAEAIAINPATGEIYVAGATYSTDFPNTIGGARGSSGGSGDAFVARLNPDLTRILQSTYLGGSYEDRATALAVNPTTGDVYVAGITLSPDFPKATGWAQGNNNGGLDAFVARLNSSLTQLLQSTYLGGSGWDEALAIAVNPTTGDVYVAGNTLSTDFPKTAGGAQSVKSVGSDAFVSRLNSNLTRIFQSTYLGGSGWDEALAIAIHPTTGDIYVVGRTSSTNFPGTNGGAQASNKGGSDAFVAKLNPNLTRILQSTYLGGGDDDGALAIAIHPKTGDVYVAGRTLSFIFPGTAGGAQARKSAGSDAFISRLNSSLTQILQSTYLGGEDEDEALAIAIHPTTGEIYVAGRTASTNFPGTTGGAQAGNNGGFDAFVARLNPSLTQILQSTYLGGGDDDEALAIAIHPTTGDVYVAGKTLSPDFPKTAGGARENKSGGSDAFVARLSSGLNQESPIYLPGRTRLR</sequence>